<protein>
    <submittedName>
        <fullName evidence="1">Glycosyltransferase</fullName>
    </submittedName>
</protein>
<gene>
    <name evidence="1" type="ORF">KM842_06655</name>
</gene>
<sequence>MSLSVVVPAHDSAPWIAELLESVLAQDVESMEVLVVENGSTDDTAAIVAAAAASDPRVRLLSSRAGSAAAARNEGVAAATGEYLVFADADDIVPDGAYRTMLETITASGSDMVVGDHLKFSPTATWSPTARWHLFDGPTRTVTPAEAPALLSGRACWNRMFRRSSWDRAGLRFPEVPSVEDIEPMTRAVTVATSVDVVPACVYLYRDRGDTSSLSLRADAAVTARYLEQELRCADLVAGDPALRRQHAEVVLDADGWAHLHRFLLTDPDAEATRLVAAALAPLVAAVGRGGLATVAPHRRVLWLLVLADAWDVAERFVRGTATDDPTERADAWTVALSTLQTSGKTAAEDVAALVADGLLPALVNTADAADPERVAAWTPRLRDLPLPSDADGLVGVMAEAVRSGGPQDVADAARLRHVVPLVVDGAEPTAAGLVLTGPLRTDTVPPGLTLVLSDGAVRVPLTTDTAAGRWRADVDGVSLPAGRHTVSVVAAVADVRLPVVTARMPLPPLPPTAPLQPLADRRDGWRFLVDRRAAPERGLASALRRVARRLR</sequence>
<keyword evidence="2" id="KW-1185">Reference proteome</keyword>
<proteinExistence type="predicted"/>
<dbReference type="Proteomes" id="UP000681794">
    <property type="component" value="Chromosome"/>
</dbReference>
<reference evidence="1" key="1">
    <citation type="submission" date="2021-06" db="EMBL/GenBank/DDBJ databases">
        <authorList>
            <person name="Ellington A.J."/>
            <person name="Bryan N.C."/>
            <person name="Christner B.C."/>
            <person name="Reisch C.R."/>
        </authorList>
    </citation>
    <scope>NUCLEOTIDE SEQUENCE</scope>
    <source>
        <strain evidence="1">L6-1</strain>
    </source>
</reference>
<organism evidence="1 2">
    <name type="scientific">Curtobacterium aetherium</name>
    <dbReference type="NCBI Taxonomy" id="2841594"/>
    <lineage>
        <taxon>Bacteria</taxon>
        <taxon>Bacillati</taxon>
        <taxon>Actinomycetota</taxon>
        <taxon>Actinomycetes</taxon>
        <taxon>Micrococcales</taxon>
        <taxon>Microbacteriaceae</taxon>
        <taxon>Curtobacterium</taxon>
    </lineage>
</organism>
<evidence type="ECO:0000313" key="2">
    <source>
        <dbReference type="Proteomes" id="UP000681794"/>
    </source>
</evidence>
<evidence type="ECO:0000313" key="1">
    <source>
        <dbReference type="EMBL" id="QWS34805.1"/>
    </source>
</evidence>
<accession>A0ACD1E7B9</accession>
<dbReference type="EMBL" id="CP076544">
    <property type="protein sequence ID" value="QWS34805.1"/>
    <property type="molecule type" value="Genomic_DNA"/>
</dbReference>
<name>A0ACD1E7B9_9MICO</name>